<dbReference type="RefSeq" id="WP_070229881.1">
    <property type="nucleotide sequence ID" value="NZ_BJYO01000002.1"/>
</dbReference>
<proteinExistence type="predicted"/>
<dbReference type="Pfam" id="PF17881">
    <property type="entry name" value="TseB"/>
    <property type="match status" value="1"/>
</dbReference>
<evidence type="ECO:0000313" key="2">
    <source>
        <dbReference type="EMBL" id="RDL11810.1"/>
    </source>
</evidence>
<sequence>MEMRARINRQRQKMRWMLGTIFGVLAVIGLVYSLLGTATRPIDQANHKYSQIALDQKALTSVTNFYWNARQKTYYTILGKDAKNRQKVVIVAKGTQKLHTYLMKDGVTAEKAQAVVTTAYQPKKITNIGMSMYAGVPVWEVTFIDKKGNLNYITVQFYNGKIVRTIRNL</sequence>
<dbReference type="AlphaFoldDB" id="A0A288QM49"/>
<dbReference type="InterPro" id="IPR041401">
    <property type="entry name" value="TseB-like_dom"/>
</dbReference>
<dbReference type="Gene3D" id="3.10.450.40">
    <property type="match status" value="2"/>
</dbReference>
<dbReference type="SUPFAM" id="SSF54403">
    <property type="entry name" value="Cystatin/monellin"/>
    <property type="match status" value="2"/>
</dbReference>
<reference evidence="2 3" key="1">
    <citation type="submission" date="2018-07" db="EMBL/GenBank/DDBJ databases">
        <title>Genomic Encyclopedia of Type Strains, Phase III (KMG-III): the genomes of soil and plant-associated and newly described type strains.</title>
        <authorList>
            <person name="Whitman W."/>
        </authorList>
    </citation>
    <scope>NUCLEOTIDE SEQUENCE [LARGE SCALE GENOMIC DNA]</scope>
    <source>
        <strain evidence="2 3">CECT 7031</strain>
    </source>
</reference>
<dbReference type="KEGG" id="wso:WSWS_00599"/>
<dbReference type="OrthoDB" id="2242521at2"/>
<dbReference type="Proteomes" id="UP000254912">
    <property type="component" value="Unassembled WGS sequence"/>
</dbReference>
<evidence type="ECO:0000259" key="1">
    <source>
        <dbReference type="Pfam" id="PF17881"/>
    </source>
</evidence>
<feature type="domain" description="Cell wall elongation regulator TseB-like" evidence="1">
    <location>
        <begin position="51"/>
        <end position="91"/>
    </location>
</feature>
<keyword evidence="3" id="KW-1185">Reference proteome</keyword>
<dbReference type="InterPro" id="IPR046350">
    <property type="entry name" value="Cystatin_sf"/>
</dbReference>
<organism evidence="2 3">
    <name type="scientific">Weissella soli</name>
    <dbReference type="NCBI Taxonomy" id="155866"/>
    <lineage>
        <taxon>Bacteria</taxon>
        <taxon>Bacillati</taxon>
        <taxon>Bacillota</taxon>
        <taxon>Bacilli</taxon>
        <taxon>Lactobacillales</taxon>
        <taxon>Lactobacillaceae</taxon>
        <taxon>Weissella</taxon>
    </lineage>
</organism>
<comment type="caution">
    <text evidence="2">The sequence shown here is derived from an EMBL/GenBank/DDBJ whole genome shotgun (WGS) entry which is preliminary data.</text>
</comment>
<accession>A0A288QM49</accession>
<dbReference type="GeneID" id="94545805"/>
<dbReference type="EMBL" id="QRAS01000001">
    <property type="protein sequence ID" value="RDL11810.1"/>
    <property type="molecule type" value="Genomic_DNA"/>
</dbReference>
<name>A0A288QM49_9LACO</name>
<evidence type="ECO:0000313" key="3">
    <source>
        <dbReference type="Proteomes" id="UP000254912"/>
    </source>
</evidence>
<gene>
    <name evidence="2" type="ORF">DFP99_0229</name>
</gene>
<protein>
    <submittedName>
        <fullName evidence="2">Uncharacterized protein YpmB</fullName>
    </submittedName>
</protein>